<dbReference type="AlphaFoldDB" id="A0A5P2W426"/>
<dbReference type="KEGG" id="snq:CP978_17885"/>
<gene>
    <name evidence="1" type="ORF">CP978_17885</name>
</gene>
<protein>
    <submittedName>
        <fullName evidence="1">Uncharacterized protein</fullName>
    </submittedName>
</protein>
<name>A0A5P2W426_9ACTN</name>
<sequence length="67" mass="6843">MPPHPSVRHGRVSPRYARGLAAALVAVAALIAAAHVNPVRASEPLPAVGESAAPAHAWTVLPPTLAR</sequence>
<proteinExistence type="predicted"/>
<accession>A0A5P2W426</accession>
<evidence type="ECO:0000313" key="2">
    <source>
        <dbReference type="Proteomes" id="UP000325763"/>
    </source>
</evidence>
<organism evidence="1 2">
    <name type="scientific">Streptomyces nodosus</name>
    <dbReference type="NCBI Taxonomy" id="40318"/>
    <lineage>
        <taxon>Bacteria</taxon>
        <taxon>Bacillati</taxon>
        <taxon>Actinomycetota</taxon>
        <taxon>Actinomycetes</taxon>
        <taxon>Kitasatosporales</taxon>
        <taxon>Streptomycetaceae</taxon>
        <taxon>Streptomyces</taxon>
    </lineage>
</organism>
<evidence type="ECO:0000313" key="1">
    <source>
        <dbReference type="EMBL" id="QEV40165.1"/>
    </source>
</evidence>
<dbReference type="Proteomes" id="UP000325763">
    <property type="component" value="Chromosome"/>
</dbReference>
<dbReference type="EMBL" id="CP023747">
    <property type="protein sequence ID" value="QEV40165.1"/>
    <property type="molecule type" value="Genomic_DNA"/>
</dbReference>
<reference evidence="1 2" key="1">
    <citation type="submission" date="2017-09" db="EMBL/GenBank/DDBJ databases">
        <title>Streptomyces genome completion.</title>
        <authorList>
            <person name="Lee N."/>
            <person name="Cho B.-K."/>
        </authorList>
    </citation>
    <scope>NUCLEOTIDE SEQUENCE [LARGE SCALE GENOMIC DNA]</scope>
    <source>
        <strain evidence="1 2">ATCC 14899</strain>
    </source>
</reference>